<proteinExistence type="predicted"/>
<name>A0AAV4LGB8_9BACL</name>
<dbReference type="EMBL" id="BOQE01000001">
    <property type="protein sequence ID" value="GIM46880.1"/>
    <property type="molecule type" value="Genomic_DNA"/>
</dbReference>
<evidence type="ECO:0000313" key="1">
    <source>
        <dbReference type="EMBL" id="GIM46880.1"/>
    </source>
</evidence>
<dbReference type="AlphaFoldDB" id="A0AAV4LGB8"/>
<reference evidence="1" key="1">
    <citation type="journal article" date="2023" name="Int. J. Syst. Evol. Microbiol.">
        <title>Collibacillus ludicampi gen. nov., sp. nov., a new soil bacterium of the family Alicyclobacillaceae.</title>
        <authorList>
            <person name="Jojima T."/>
            <person name="Ioku Y."/>
            <person name="Fukuta Y."/>
            <person name="Shirasaka N."/>
            <person name="Matsumura Y."/>
            <person name="Mori M."/>
        </authorList>
    </citation>
    <scope>NUCLEOTIDE SEQUENCE</scope>
    <source>
        <strain evidence="1">TP075</strain>
    </source>
</reference>
<comment type="caution">
    <text evidence="1">The sequence shown here is derived from an EMBL/GenBank/DDBJ whole genome shotgun (WGS) entry which is preliminary data.</text>
</comment>
<accession>A0AAV4LGB8</accession>
<sequence length="53" mass="6152">MTEKAKRQTLECILIARMQRSDEVAEAMIEWLGDTTNPVTGQIVSWDSRISRW</sequence>
<organism evidence="1 2">
    <name type="scientific">Collibacillus ludicampi</name>
    <dbReference type="NCBI Taxonomy" id="2771369"/>
    <lineage>
        <taxon>Bacteria</taxon>
        <taxon>Bacillati</taxon>
        <taxon>Bacillota</taxon>
        <taxon>Bacilli</taxon>
        <taxon>Bacillales</taxon>
        <taxon>Alicyclobacillaceae</taxon>
        <taxon>Collibacillus</taxon>
    </lineage>
</organism>
<evidence type="ECO:0000313" key="2">
    <source>
        <dbReference type="Proteomes" id="UP001057291"/>
    </source>
</evidence>
<protein>
    <submittedName>
        <fullName evidence="1">Uncharacterized protein</fullName>
    </submittedName>
</protein>
<dbReference type="Proteomes" id="UP001057291">
    <property type="component" value="Unassembled WGS sequence"/>
</dbReference>
<gene>
    <name evidence="1" type="ORF">DNHGIG_24290</name>
</gene>
<keyword evidence="2" id="KW-1185">Reference proteome</keyword>